<feature type="compositionally biased region" description="Acidic residues" evidence="1">
    <location>
        <begin position="25"/>
        <end position="50"/>
    </location>
</feature>
<organism evidence="3 4">
    <name type="scientific">Henriciella algicola</name>
    <dbReference type="NCBI Taxonomy" id="1608422"/>
    <lineage>
        <taxon>Bacteria</taxon>
        <taxon>Pseudomonadati</taxon>
        <taxon>Pseudomonadota</taxon>
        <taxon>Alphaproteobacteria</taxon>
        <taxon>Hyphomonadales</taxon>
        <taxon>Hyphomonadaceae</taxon>
        <taxon>Henriciella</taxon>
    </lineage>
</organism>
<accession>A0A399RHB0</accession>
<dbReference type="PROSITE" id="PS51257">
    <property type="entry name" value="PROKAR_LIPOPROTEIN"/>
    <property type="match status" value="1"/>
</dbReference>
<reference evidence="3 4" key="1">
    <citation type="submission" date="2018-08" db="EMBL/GenBank/DDBJ databases">
        <title>Henriciella mobilis sp. nov., isolated from seawater.</title>
        <authorList>
            <person name="Cheng H."/>
            <person name="Wu Y.-H."/>
            <person name="Xu X.-W."/>
            <person name="Guo L.-L."/>
        </authorList>
    </citation>
    <scope>NUCLEOTIDE SEQUENCE [LARGE SCALE GENOMIC DNA]</scope>
    <source>
        <strain evidence="3 4">CCUG67844</strain>
    </source>
</reference>
<comment type="caution">
    <text evidence="3">The sequence shown here is derived from an EMBL/GenBank/DDBJ whole genome shotgun (WGS) entry which is preliminary data.</text>
</comment>
<feature type="chain" id="PRO_5017191407" evidence="2">
    <location>
        <begin position="19"/>
        <end position="179"/>
    </location>
</feature>
<evidence type="ECO:0000313" key="4">
    <source>
        <dbReference type="Proteomes" id="UP000265845"/>
    </source>
</evidence>
<feature type="signal peptide" evidence="2">
    <location>
        <begin position="1"/>
        <end position="18"/>
    </location>
</feature>
<keyword evidence="2" id="KW-0732">Signal</keyword>
<evidence type="ECO:0000313" key="3">
    <source>
        <dbReference type="EMBL" id="RIJ30996.1"/>
    </source>
</evidence>
<keyword evidence="4" id="KW-1185">Reference proteome</keyword>
<dbReference type="AlphaFoldDB" id="A0A399RHB0"/>
<protein>
    <submittedName>
        <fullName evidence="3">Uncharacterized protein</fullName>
    </submittedName>
</protein>
<dbReference type="RefSeq" id="WP_119452496.1">
    <property type="nucleotide sequence ID" value="NZ_QWGA01000003.1"/>
</dbReference>
<dbReference type="Proteomes" id="UP000265845">
    <property type="component" value="Unassembled WGS sequence"/>
</dbReference>
<proteinExistence type="predicted"/>
<gene>
    <name evidence="3" type="ORF">D1222_01630</name>
</gene>
<evidence type="ECO:0000256" key="1">
    <source>
        <dbReference type="SAM" id="MobiDB-lite"/>
    </source>
</evidence>
<sequence>MKLNLKLLAGCATAIALAACGGPETVDETPAAEDPIESEGSLTEDPEIGMDEAPGGDMDMSMSDADADVGNETLSALEGDWVSGDDNLSEMSILDGTVTMMYDGEVLSTETLQAVDSCPDAVGETSDMQLITMTSAEGNETLCYGIIALTEAELQLTSYPRGNTLTYIRMPAVTESDAQ</sequence>
<evidence type="ECO:0000256" key="2">
    <source>
        <dbReference type="SAM" id="SignalP"/>
    </source>
</evidence>
<dbReference type="OrthoDB" id="7629220at2"/>
<dbReference type="EMBL" id="QWGA01000003">
    <property type="protein sequence ID" value="RIJ30996.1"/>
    <property type="molecule type" value="Genomic_DNA"/>
</dbReference>
<feature type="region of interest" description="Disordered" evidence="1">
    <location>
        <begin position="23"/>
        <end position="53"/>
    </location>
</feature>
<name>A0A399RHB0_9PROT</name>